<dbReference type="AlphaFoldDB" id="A0A2I8VMK3"/>
<organism evidence="2 3">
    <name type="scientific">Salinigranum rubrum</name>
    <dbReference type="NCBI Taxonomy" id="755307"/>
    <lineage>
        <taxon>Archaea</taxon>
        <taxon>Methanobacteriati</taxon>
        <taxon>Methanobacteriota</taxon>
        <taxon>Stenosarchaea group</taxon>
        <taxon>Halobacteria</taxon>
        <taxon>Halobacteriales</taxon>
        <taxon>Haloferacaceae</taxon>
        <taxon>Salinigranum</taxon>
    </lineage>
</organism>
<name>A0A2I8VMK3_9EURY</name>
<feature type="compositionally biased region" description="Low complexity" evidence="1">
    <location>
        <begin position="125"/>
        <end position="137"/>
    </location>
</feature>
<sequence length="377" mass="40641">MTDEWVATGKVVTRSRRRSVRVLTAGPEGEDGGSDDSYPLRAPCDEAFSRATVLRRPRPPRAVCVALAQPRVAYSGRRRLPGVRRSSARSTATATTRRRLLAAFGTGVVGALAGCSANQPLSSDVESTSTPGSTETPVPSPDRGAFATNGTPVPVEERDQLGEWGLPSTICEAEIIEDIGIRAIVDPAYAESWAGVDIDRKYRMGFEVGDGLTDDSHVIGVTSADGARARAYPLSVVWWHEVVNDRFDGPLLVTYCPICQSGMVAERRVAGVETTFGVSGQLWQPPRIYTETAKVDGRVFGASATEGEAEARNSGNLVLYDEATRSYWSQLLARAICGEREGDRLEIVPSTVATWGAWCEEHPATDVLLPPPHSNEL</sequence>
<feature type="region of interest" description="Disordered" evidence="1">
    <location>
        <begin position="119"/>
        <end position="152"/>
    </location>
</feature>
<keyword evidence="3" id="KW-1185">Reference proteome</keyword>
<evidence type="ECO:0000313" key="3">
    <source>
        <dbReference type="Proteomes" id="UP000236584"/>
    </source>
</evidence>
<dbReference type="InterPro" id="IPR021516">
    <property type="entry name" value="DUF3179"/>
</dbReference>
<protein>
    <recommendedName>
        <fullName evidence="4">DUF3179 domain-containing protein</fullName>
    </recommendedName>
</protein>
<gene>
    <name evidence="2" type="ORF">C2R22_17145</name>
</gene>
<evidence type="ECO:0000313" key="2">
    <source>
        <dbReference type="EMBL" id="AUV83160.1"/>
    </source>
</evidence>
<dbReference type="KEGG" id="srub:C2R22_17145"/>
<dbReference type="Proteomes" id="UP000236584">
    <property type="component" value="Chromosome"/>
</dbReference>
<accession>A0A2I8VMK3</accession>
<dbReference type="EMBL" id="CP026309">
    <property type="protein sequence ID" value="AUV83160.1"/>
    <property type="molecule type" value="Genomic_DNA"/>
</dbReference>
<dbReference type="Pfam" id="PF11376">
    <property type="entry name" value="DUF3179"/>
    <property type="match status" value="2"/>
</dbReference>
<evidence type="ECO:0008006" key="4">
    <source>
        <dbReference type="Google" id="ProtNLM"/>
    </source>
</evidence>
<dbReference type="OrthoDB" id="2731at2157"/>
<proteinExistence type="predicted"/>
<reference evidence="2 3" key="1">
    <citation type="submission" date="2018-01" db="EMBL/GenBank/DDBJ databases">
        <title>Complete genome sequence of Salinigranum rubrum GX10T, an extremely halophilic archaeon isolated from a marine solar saltern.</title>
        <authorList>
            <person name="Han S."/>
        </authorList>
    </citation>
    <scope>NUCLEOTIDE SEQUENCE [LARGE SCALE GENOMIC DNA]</scope>
    <source>
        <strain evidence="2 3">GX10</strain>
    </source>
</reference>
<evidence type="ECO:0000256" key="1">
    <source>
        <dbReference type="SAM" id="MobiDB-lite"/>
    </source>
</evidence>